<dbReference type="EMBL" id="JACIEQ010000002">
    <property type="protein sequence ID" value="MBB4021964.1"/>
    <property type="molecule type" value="Genomic_DNA"/>
</dbReference>
<dbReference type="Proteomes" id="UP000585681">
    <property type="component" value="Unassembled WGS sequence"/>
</dbReference>
<reference evidence="2" key="1">
    <citation type="submission" date="2020-08" db="EMBL/GenBank/DDBJ databases">
        <title>Genomic Encyclopedia of Type Strains, Phase IV (KMG-IV): sequencing the most valuable type-strain genomes for metagenomic binning, comparative biology and taxonomic classification.</title>
        <authorList>
            <person name="Goeker M."/>
        </authorList>
    </citation>
    <scope>NUCLEOTIDE SEQUENCE [LARGE SCALE GENOMIC DNA]</scope>
    <source>
        <strain evidence="2">DSM 105040</strain>
    </source>
</reference>
<protein>
    <submittedName>
        <fullName evidence="2">Uncharacterized protein</fullName>
    </submittedName>
</protein>
<organism evidence="2 3">
    <name type="scientific">Actibacterium naphthalenivorans</name>
    <dbReference type="NCBI Taxonomy" id="1614693"/>
    <lineage>
        <taxon>Bacteria</taxon>
        <taxon>Pseudomonadati</taxon>
        <taxon>Pseudomonadota</taxon>
        <taxon>Alphaproteobacteria</taxon>
        <taxon>Rhodobacterales</taxon>
        <taxon>Roseobacteraceae</taxon>
        <taxon>Actibacterium</taxon>
    </lineage>
</organism>
<evidence type="ECO:0000313" key="3">
    <source>
        <dbReference type="Proteomes" id="UP000585681"/>
    </source>
</evidence>
<evidence type="ECO:0000256" key="1">
    <source>
        <dbReference type="SAM" id="MobiDB-lite"/>
    </source>
</evidence>
<accession>A0A840C7N8</accession>
<keyword evidence="3" id="KW-1185">Reference proteome</keyword>
<evidence type="ECO:0000313" key="2">
    <source>
        <dbReference type="EMBL" id="MBB4021964.1"/>
    </source>
</evidence>
<proteinExistence type="predicted"/>
<comment type="caution">
    <text evidence="2">The sequence shown here is derived from an EMBL/GenBank/DDBJ whole genome shotgun (WGS) entry which is preliminary data.</text>
</comment>
<feature type="region of interest" description="Disordered" evidence="1">
    <location>
        <begin position="1"/>
        <end position="30"/>
    </location>
</feature>
<sequence length="30" mass="3494">MTVRKQKNFHENSSGPKNLREDFSQEATDV</sequence>
<name>A0A840C7N8_9RHOB</name>
<gene>
    <name evidence="2" type="ORF">GGR17_001773</name>
</gene>
<dbReference type="AlphaFoldDB" id="A0A840C7N8"/>